<sequence>MNLLLIFFVHIQTCNADLNQKDMSQFSGRAPPSPSFYRVPIEADFLLYHSEVSGGYTSKMKKETRQSLGSVIDQGDRNGGGDERETPACQFVYTLYKEVEALVGQQNDFELTDLILGVNRSLMEFIDKEHYRSDEDNKPWTIEPMIPICVDQLTKRLVLGTNPG</sequence>
<evidence type="ECO:0000313" key="1">
    <source>
        <dbReference type="EMBL" id="EKC22773.1"/>
    </source>
</evidence>
<dbReference type="AlphaFoldDB" id="K1PM21"/>
<name>K1PM21_MAGGI</name>
<proteinExistence type="predicted"/>
<dbReference type="EMBL" id="JH818420">
    <property type="protein sequence ID" value="EKC22773.1"/>
    <property type="molecule type" value="Genomic_DNA"/>
</dbReference>
<dbReference type="Gene3D" id="3.40.50.1460">
    <property type="match status" value="1"/>
</dbReference>
<dbReference type="HOGENOM" id="CLU_1620627_0_0_1"/>
<dbReference type="InParanoid" id="K1PM21"/>
<reference evidence="1" key="1">
    <citation type="journal article" date="2012" name="Nature">
        <title>The oyster genome reveals stress adaptation and complexity of shell formation.</title>
        <authorList>
            <person name="Zhang G."/>
            <person name="Fang X."/>
            <person name="Guo X."/>
            <person name="Li L."/>
            <person name="Luo R."/>
            <person name="Xu F."/>
            <person name="Yang P."/>
            <person name="Zhang L."/>
            <person name="Wang X."/>
            <person name="Qi H."/>
            <person name="Xiong Z."/>
            <person name="Que H."/>
            <person name="Xie Y."/>
            <person name="Holland P.W."/>
            <person name="Paps J."/>
            <person name="Zhu Y."/>
            <person name="Wu F."/>
            <person name="Chen Y."/>
            <person name="Wang J."/>
            <person name="Peng C."/>
            <person name="Meng J."/>
            <person name="Yang L."/>
            <person name="Liu J."/>
            <person name="Wen B."/>
            <person name="Zhang N."/>
            <person name="Huang Z."/>
            <person name="Zhu Q."/>
            <person name="Feng Y."/>
            <person name="Mount A."/>
            <person name="Hedgecock D."/>
            <person name="Xu Z."/>
            <person name="Liu Y."/>
            <person name="Domazet-Loso T."/>
            <person name="Du Y."/>
            <person name="Sun X."/>
            <person name="Zhang S."/>
            <person name="Liu B."/>
            <person name="Cheng P."/>
            <person name="Jiang X."/>
            <person name="Li J."/>
            <person name="Fan D."/>
            <person name="Wang W."/>
            <person name="Fu W."/>
            <person name="Wang T."/>
            <person name="Wang B."/>
            <person name="Zhang J."/>
            <person name="Peng Z."/>
            <person name="Li Y."/>
            <person name="Li N."/>
            <person name="Wang J."/>
            <person name="Chen M."/>
            <person name="He Y."/>
            <person name="Tan F."/>
            <person name="Song X."/>
            <person name="Zheng Q."/>
            <person name="Huang R."/>
            <person name="Yang H."/>
            <person name="Du X."/>
            <person name="Chen L."/>
            <person name="Yang M."/>
            <person name="Gaffney P.M."/>
            <person name="Wang S."/>
            <person name="Luo L."/>
            <person name="She Z."/>
            <person name="Ming Y."/>
            <person name="Huang W."/>
            <person name="Zhang S."/>
            <person name="Huang B."/>
            <person name="Zhang Y."/>
            <person name="Qu T."/>
            <person name="Ni P."/>
            <person name="Miao G."/>
            <person name="Wang J."/>
            <person name="Wang Q."/>
            <person name="Steinberg C.E."/>
            <person name="Wang H."/>
            <person name="Li N."/>
            <person name="Qian L."/>
            <person name="Zhang G."/>
            <person name="Li Y."/>
            <person name="Yang H."/>
            <person name="Liu X."/>
            <person name="Wang J."/>
            <person name="Yin Y."/>
            <person name="Wang J."/>
        </authorList>
    </citation>
    <scope>NUCLEOTIDE SEQUENCE [LARGE SCALE GENOMIC DNA]</scope>
    <source>
        <strain evidence="1">05x7-T-G4-1.051#20</strain>
    </source>
</reference>
<accession>K1PM21</accession>
<protein>
    <submittedName>
        <fullName evidence="1">Uncharacterized protein</fullName>
    </submittedName>
</protein>
<organism evidence="1">
    <name type="scientific">Magallana gigas</name>
    <name type="common">Pacific oyster</name>
    <name type="synonym">Crassostrea gigas</name>
    <dbReference type="NCBI Taxonomy" id="29159"/>
    <lineage>
        <taxon>Eukaryota</taxon>
        <taxon>Metazoa</taxon>
        <taxon>Spiralia</taxon>
        <taxon>Lophotrochozoa</taxon>
        <taxon>Mollusca</taxon>
        <taxon>Bivalvia</taxon>
        <taxon>Autobranchia</taxon>
        <taxon>Pteriomorphia</taxon>
        <taxon>Ostreida</taxon>
        <taxon>Ostreoidea</taxon>
        <taxon>Ostreidae</taxon>
        <taxon>Magallana</taxon>
    </lineage>
</organism>
<gene>
    <name evidence="1" type="ORF">CGI_10001513</name>
</gene>